<protein>
    <submittedName>
        <fullName evidence="3">Uncharacterized protein</fullName>
    </submittedName>
</protein>
<gene>
    <name evidence="3" type="ORF">DFH07DRAFT_949913</name>
</gene>
<dbReference type="EMBL" id="JARJLG010000005">
    <property type="protein sequence ID" value="KAJ7780685.1"/>
    <property type="molecule type" value="Genomic_DNA"/>
</dbReference>
<proteinExistence type="predicted"/>
<evidence type="ECO:0000313" key="3">
    <source>
        <dbReference type="EMBL" id="KAJ7780685.1"/>
    </source>
</evidence>
<reference evidence="3" key="1">
    <citation type="submission" date="2023-03" db="EMBL/GenBank/DDBJ databases">
        <title>Massive genome expansion in bonnet fungi (Mycena s.s.) driven by repeated elements and novel gene families across ecological guilds.</title>
        <authorList>
            <consortium name="Lawrence Berkeley National Laboratory"/>
            <person name="Harder C.B."/>
            <person name="Miyauchi S."/>
            <person name="Viragh M."/>
            <person name="Kuo A."/>
            <person name="Thoen E."/>
            <person name="Andreopoulos B."/>
            <person name="Lu D."/>
            <person name="Skrede I."/>
            <person name="Drula E."/>
            <person name="Henrissat B."/>
            <person name="Morin E."/>
            <person name="Kohler A."/>
            <person name="Barry K."/>
            <person name="LaButti K."/>
            <person name="Morin E."/>
            <person name="Salamov A."/>
            <person name="Lipzen A."/>
            <person name="Mereny Z."/>
            <person name="Hegedus B."/>
            <person name="Baldrian P."/>
            <person name="Stursova M."/>
            <person name="Weitz H."/>
            <person name="Taylor A."/>
            <person name="Grigoriev I.V."/>
            <person name="Nagy L.G."/>
            <person name="Martin F."/>
            <person name="Kauserud H."/>
        </authorList>
    </citation>
    <scope>NUCLEOTIDE SEQUENCE</scope>
    <source>
        <strain evidence="3">CBHHK188m</strain>
    </source>
</reference>
<feature type="signal peptide" evidence="2">
    <location>
        <begin position="1"/>
        <end position="26"/>
    </location>
</feature>
<organism evidence="3 4">
    <name type="scientific">Mycena maculata</name>
    <dbReference type="NCBI Taxonomy" id="230809"/>
    <lineage>
        <taxon>Eukaryota</taxon>
        <taxon>Fungi</taxon>
        <taxon>Dikarya</taxon>
        <taxon>Basidiomycota</taxon>
        <taxon>Agaricomycotina</taxon>
        <taxon>Agaricomycetes</taxon>
        <taxon>Agaricomycetidae</taxon>
        <taxon>Agaricales</taxon>
        <taxon>Marasmiineae</taxon>
        <taxon>Mycenaceae</taxon>
        <taxon>Mycena</taxon>
    </lineage>
</organism>
<feature type="transmembrane region" description="Helical" evidence="1">
    <location>
        <begin position="284"/>
        <end position="304"/>
    </location>
</feature>
<evidence type="ECO:0000256" key="2">
    <source>
        <dbReference type="SAM" id="SignalP"/>
    </source>
</evidence>
<feature type="transmembrane region" description="Helical" evidence="1">
    <location>
        <begin position="244"/>
        <end position="272"/>
    </location>
</feature>
<keyword evidence="1" id="KW-1133">Transmembrane helix</keyword>
<keyword evidence="4" id="KW-1185">Reference proteome</keyword>
<evidence type="ECO:0000256" key="1">
    <source>
        <dbReference type="SAM" id="Phobius"/>
    </source>
</evidence>
<keyword evidence="1" id="KW-0812">Transmembrane</keyword>
<keyword evidence="1" id="KW-0472">Membrane</keyword>
<dbReference type="AlphaFoldDB" id="A0AAD7NY28"/>
<feature type="chain" id="PRO_5041965763" evidence="2">
    <location>
        <begin position="27"/>
        <end position="340"/>
    </location>
</feature>
<accession>A0AAD7NY28</accession>
<sequence>MGLVIWITTFVKLLSDIFCYVDDTYGWDFKDSLMYYPPYKKKMLTKQAQLLFLWDFLGIPHKEKKQLHSTLLPIIGFEIDPNAMTAKLLPDSKANLEKWVQEFINTPSRCCTLHEFQCLTELHTPSRAAGGRIIMINSRVKSRQPQRQAWTLEQLVHKRAVALGAAIDASTANTYSSALNRGILPPPIHVALQYSPTVHLPSLVLVSSRFQRVPDRLQNPPLIPVVDLVALIYRRIYPALNTTPILLCMMGMVTTMVMAMVEVVVMVVVAEAVMLVHRPAHPEVAPVVPVVLVAPVVPMVLVAQEVQPEAPLAVHLEVVPEVLVYLVHLIALRRLTPAML</sequence>
<keyword evidence="2" id="KW-0732">Signal</keyword>
<evidence type="ECO:0000313" key="4">
    <source>
        <dbReference type="Proteomes" id="UP001215280"/>
    </source>
</evidence>
<name>A0AAD7NY28_9AGAR</name>
<comment type="caution">
    <text evidence="3">The sequence shown here is derived from an EMBL/GenBank/DDBJ whole genome shotgun (WGS) entry which is preliminary data.</text>
</comment>
<feature type="transmembrane region" description="Helical" evidence="1">
    <location>
        <begin position="310"/>
        <end position="332"/>
    </location>
</feature>
<dbReference type="Proteomes" id="UP001215280">
    <property type="component" value="Unassembled WGS sequence"/>
</dbReference>